<name>A0A4C1WRG5_EUMVA</name>
<evidence type="ECO:0000256" key="1">
    <source>
        <dbReference type="SAM" id="MobiDB-lite"/>
    </source>
</evidence>
<dbReference type="AlphaFoldDB" id="A0A4C1WRG5"/>
<protein>
    <submittedName>
        <fullName evidence="2">Uncharacterized protein</fullName>
    </submittedName>
</protein>
<dbReference type="Proteomes" id="UP000299102">
    <property type="component" value="Unassembled WGS sequence"/>
</dbReference>
<accession>A0A4C1WRG5</accession>
<comment type="caution">
    <text evidence="2">The sequence shown here is derived from an EMBL/GenBank/DDBJ whole genome shotgun (WGS) entry which is preliminary data.</text>
</comment>
<dbReference type="EMBL" id="BGZK01000608">
    <property type="protein sequence ID" value="GBP52697.1"/>
    <property type="molecule type" value="Genomic_DNA"/>
</dbReference>
<feature type="region of interest" description="Disordered" evidence="1">
    <location>
        <begin position="1"/>
        <end position="52"/>
    </location>
</feature>
<proteinExistence type="predicted"/>
<organism evidence="2 3">
    <name type="scientific">Eumeta variegata</name>
    <name type="common">Bagworm moth</name>
    <name type="synonym">Eumeta japonica</name>
    <dbReference type="NCBI Taxonomy" id="151549"/>
    <lineage>
        <taxon>Eukaryota</taxon>
        <taxon>Metazoa</taxon>
        <taxon>Ecdysozoa</taxon>
        <taxon>Arthropoda</taxon>
        <taxon>Hexapoda</taxon>
        <taxon>Insecta</taxon>
        <taxon>Pterygota</taxon>
        <taxon>Neoptera</taxon>
        <taxon>Endopterygota</taxon>
        <taxon>Lepidoptera</taxon>
        <taxon>Glossata</taxon>
        <taxon>Ditrysia</taxon>
        <taxon>Tineoidea</taxon>
        <taxon>Psychidae</taxon>
        <taxon>Oiketicinae</taxon>
        <taxon>Eumeta</taxon>
    </lineage>
</organism>
<keyword evidence="3" id="KW-1185">Reference proteome</keyword>
<sequence>MFETDPSSIPARDRDREQRRNQDQPYLNSDLAIRPGTDQVSRERKKPGYFNLGEQKSTRSLLGAWHPDEGQQATAGDQVVEKDALQRAGLRTTDSHNNFATFFAQYG</sequence>
<gene>
    <name evidence="2" type="ORF">EVAR_43898_1</name>
</gene>
<reference evidence="2 3" key="1">
    <citation type="journal article" date="2019" name="Commun. Biol.">
        <title>The bagworm genome reveals a unique fibroin gene that provides high tensile strength.</title>
        <authorList>
            <person name="Kono N."/>
            <person name="Nakamura H."/>
            <person name="Ohtoshi R."/>
            <person name="Tomita M."/>
            <person name="Numata K."/>
            <person name="Arakawa K."/>
        </authorList>
    </citation>
    <scope>NUCLEOTIDE SEQUENCE [LARGE SCALE GENOMIC DNA]</scope>
</reference>
<evidence type="ECO:0000313" key="2">
    <source>
        <dbReference type="EMBL" id="GBP52697.1"/>
    </source>
</evidence>
<evidence type="ECO:0000313" key="3">
    <source>
        <dbReference type="Proteomes" id="UP000299102"/>
    </source>
</evidence>
<feature type="compositionally biased region" description="Basic and acidic residues" evidence="1">
    <location>
        <begin position="11"/>
        <end position="22"/>
    </location>
</feature>